<comment type="caution">
    <text evidence="1">The sequence shown here is derived from an EMBL/GenBank/DDBJ whole genome shotgun (WGS) entry which is preliminary data.</text>
</comment>
<feature type="non-terminal residue" evidence="1">
    <location>
        <position position="159"/>
    </location>
</feature>
<dbReference type="AlphaFoldDB" id="X0WQ94"/>
<proteinExistence type="predicted"/>
<name>X0WQ94_9ZZZZ</name>
<organism evidence="1">
    <name type="scientific">marine sediment metagenome</name>
    <dbReference type="NCBI Taxonomy" id="412755"/>
    <lineage>
        <taxon>unclassified sequences</taxon>
        <taxon>metagenomes</taxon>
        <taxon>ecological metagenomes</taxon>
    </lineage>
</organism>
<evidence type="ECO:0000313" key="1">
    <source>
        <dbReference type="EMBL" id="GAG26693.1"/>
    </source>
</evidence>
<reference evidence="1" key="1">
    <citation type="journal article" date="2014" name="Front. Microbiol.">
        <title>High frequency of phylogenetically diverse reductive dehalogenase-homologous genes in deep subseafloor sedimentary metagenomes.</title>
        <authorList>
            <person name="Kawai M."/>
            <person name="Futagami T."/>
            <person name="Toyoda A."/>
            <person name="Takaki Y."/>
            <person name="Nishi S."/>
            <person name="Hori S."/>
            <person name="Arai W."/>
            <person name="Tsubouchi T."/>
            <person name="Morono Y."/>
            <person name="Uchiyama I."/>
            <person name="Ito T."/>
            <person name="Fujiyama A."/>
            <person name="Inagaki F."/>
            <person name="Takami H."/>
        </authorList>
    </citation>
    <scope>NUCLEOTIDE SEQUENCE</scope>
    <source>
        <strain evidence="1">Expedition CK06-06</strain>
    </source>
</reference>
<sequence>MASKIKILTDRGTLDMEQGADRDFYVTRQIHDLQNFESRNADFTKTIKVPATPNNIDILDSYVGSASNASQTIPCQIIIDGITIAPKAKLLFYRSIVNNSETGYQVSILYGNFNLFDDITAGDISDINWADLNFNLLPVTYVTHSKNTTDRVTPICDWV</sequence>
<accession>X0WQ94</accession>
<protein>
    <submittedName>
        <fullName evidence="1">Uncharacterized protein</fullName>
    </submittedName>
</protein>
<dbReference type="EMBL" id="BARS01037500">
    <property type="protein sequence ID" value="GAG26693.1"/>
    <property type="molecule type" value="Genomic_DNA"/>
</dbReference>
<gene>
    <name evidence="1" type="ORF">S01H1_57498</name>
</gene>